<dbReference type="EMBL" id="JBBJCI010000373">
    <property type="protein sequence ID" value="KAK7231834.1"/>
    <property type="molecule type" value="Genomic_DNA"/>
</dbReference>
<evidence type="ECO:0008006" key="4">
    <source>
        <dbReference type="Google" id="ProtNLM"/>
    </source>
</evidence>
<feature type="region of interest" description="Disordered" evidence="1">
    <location>
        <begin position="1"/>
        <end position="91"/>
    </location>
</feature>
<sequence>MGSDDGAKGRDGRGACASPGRWRWRRPPTRPPAAPRRPAAATRGAPPLRPRAPPAARRPAAPPPPPGAPPPPPRRAAHPAGARAPPADEPEGVADAVAADSLAAPPSLVDELVALAALPPREALAYLDADPLDVERVSNATAWTCPDRRLLSSSPRRNPSRAAAANLKAAKPGAFVWFDHLSKAGGTSFCEFARRNLGIKRTPSYYCMPPDPKVPGPDGRVGRWPGPQLKGYIERTKHAVVANEWDAFPAPVLERDFRDAAVLMTIIRDPLDRLVSTHKFWGILNNPAKVKPELVPWLKRKNAAARARPMRRDTTNDFLSQVGRDNFATWKFASYAEPRFDDCKGDKACARDALATALAVLEKFHVVVPTTWQAWAGPLYAGFGWTRLEEVHVVNIGKVQSSSSKKDLAPSDYAALREANVLDEVLWHWARRAFLERLRCPPEL</sequence>
<feature type="compositionally biased region" description="Basic and acidic residues" evidence="1">
    <location>
        <begin position="1"/>
        <end position="13"/>
    </location>
</feature>
<name>A0ABR1FJ57_AURAN</name>
<reference evidence="2 3" key="1">
    <citation type="submission" date="2024-03" db="EMBL/GenBank/DDBJ databases">
        <title>Aureococcus anophagefferens CCMP1851 and Kratosvirus quantuckense: Draft genome of a second virus-susceptible host strain in the model system.</title>
        <authorList>
            <person name="Chase E."/>
            <person name="Truchon A.R."/>
            <person name="Schepens W."/>
            <person name="Wilhelm S.W."/>
        </authorList>
    </citation>
    <scope>NUCLEOTIDE SEQUENCE [LARGE SCALE GENOMIC DNA]</scope>
    <source>
        <strain evidence="2 3">CCMP1851</strain>
    </source>
</reference>
<evidence type="ECO:0000313" key="2">
    <source>
        <dbReference type="EMBL" id="KAK7231834.1"/>
    </source>
</evidence>
<dbReference type="SUPFAM" id="SSF52540">
    <property type="entry name" value="P-loop containing nucleoside triphosphate hydrolases"/>
    <property type="match status" value="1"/>
</dbReference>
<gene>
    <name evidence="2" type="ORF">SO694_0008219</name>
</gene>
<accession>A0ABR1FJ57</accession>
<dbReference type="InterPro" id="IPR027417">
    <property type="entry name" value="P-loop_NTPase"/>
</dbReference>
<keyword evidence="3" id="KW-1185">Reference proteome</keyword>
<feature type="compositionally biased region" description="Low complexity" evidence="1">
    <location>
        <begin position="36"/>
        <end position="46"/>
    </location>
</feature>
<evidence type="ECO:0000313" key="3">
    <source>
        <dbReference type="Proteomes" id="UP001363151"/>
    </source>
</evidence>
<comment type="caution">
    <text evidence="2">The sequence shown here is derived from an EMBL/GenBank/DDBJ whole genome shotgun (WGS) entry which is preliminary data.</text>
</comment>
<organism evidence="2 3">
    <name type="scientific">Aureococcus anophagefferens</name>
    <name type="common">Harmful bloom alga</name>
    <dbReference type="NCBI Taxonomy" id="44056"/>
    <lineage>
        <taxon>Eukaryota</taxon>
        <taxon>Sar</taxon>
        <taxon>Stramenopiles</taxon>
        <taxon>Ochrophyta</taxon>
        <taxon>Pelagophyceae</taxon>
        <taxon>Pelagomonadales</taxon>
        <taxon>Pelagomonadaceae</taxon>
        <taxon>Aureococcus</taxon>
    </lineage>
</organism>
<dbReference type="Proteomes" id="UP001363151">
    <property type="component" value="Unassembled WGS sequence"/>
</dbReference>
<protein>
    <recommendedName>
        <fullName evidence="4">Sulfotransferase domain-containing protein</fullName>
    </recommendedName>
</protein>
<evidence type="ECO:0000256" key="1">
    <source>
        <dbReference type="SAM" id="MobiDB-lite"/>
    </source>
</evidence>
<proteinExistence type="predicted"/>
<dbReference type="Gene3D" id="3.40.50.300">
    <property type="entry name" value="P-loop containing nucleotide triphosphate hydrolases"/>
    <property type="match status" value="1"/>
</dbReference>
<feature type="compositionally biased region" description="Pro residues" evidence="1">
    <location>
        <begin position="60"/>
        <end position="74"/>
    </location>
</feature>